<evidence type="ECO:0000313" key="1">
    <source>
        <dbReference type="EMBL" id="JAD71825.1"/>
    </source>
</evidence>
<dbReference type="EMBL" id="GBRH01226070">
    <property type="protein sequence ID" value="JAD71825.1"/>
    <property type="molecule type" value="Transcribed_RNA"/>
</dbReference>
<name>A0A0A9CEK9_ARUDO</name>
<reference evidence="1" key="1">
    <citation type="submission" date="2014-09" db="EMBL/GenBank/DDBJ databases">
        <authorList>
            <person name="Magalhaes I.L.F."/>
            <person name="Oliveira U."/>
            <person name="Santos F.R."/>
            <person name="Vidigal T.H.D.A."/>
            <person name="Brescovit A.D."/>
            <person name="Santos A.J."/>
        </authorList>
    </citation>
    <scope>NUCLEOTIDE SEQUENCE</scope>
    <source>
        <tissue evidence="1">Shoot tissue taken approximately 20 cm above the soil surface</tissue>
    </source>
</reference>
<protein>
    <submittedName>
        <fullName evidence="1">CIPK9</fullName>
    </submittedName>
</protein>
<dbReference type="AlphaFoldDB" id="A0A0A9CEK9"/>
<reference evidence="1" key="2">
    <citation type="journal article" date="2015" name="Data Brief">
        <title>Shoot transcriptome of the giant reed, Arundo donax.</title>
        <authorList>
            <person name="Barrero R.A."/>
            <person name="Guerrero F.D."/>
            <person name="Moolhuijzen P."/>
            <person name="Goolsby J.A."/>
            <person name="Tidwell J."/>
            <person name="Bellgard S.E."/>
            <person name="Bellgard M.I."/>
        </authorList>
    </citation>
    <scope>NUCLEOTIDE SEQUENCE</scope>
    <source>
        <tissue evidence="1">Shoot tissue taken approximately 20 cm above the soil surface</tissue>
    </source>
</reference>
<accession>A0A0A9CEK9</accession>
<proteinExistence type="predicted"/>
<organism evidence="1">
    <name type="scientific">Arundo donax</name>
    <name type="common">Giant reed</name>
    <name type="synonym">Donax arundinaceus</name>
    <dbReference type="NCBI Taxonomy" id="35708"/>
    <lineage>
        <taxon>Eukaryota</taxon>
        <taxon>Viridiplantae</taxon>
        <taxon>Streptophyta</taxon>
        <taxon>Embryophyta</taxon>
        <taxon>Tracheophyta</taxon>
        <taxon>Spermatophyta</taxon>
        <taxon>Magnoliopsida</taxon>
        <taxon>Liliopsida</taxon>
        <taxon>Poales</taxon>
        <taxon>Poaceae</taxon>
        <taxon>PACMAD clade</taxon>
        <taxon>Arundinoideae</taxon>
        <taxon>Arundineae</taxon>
        <taxon>Arundo</taxon>
    </lineage>
</organism>
<sequence>MTFSSGLVTFQFHLIILFPHIETKWSTSFLYFRHDLLWRTLRCEGCFTLYRSHHFLLKQISEVQSL</sequence>